<dbReference type="GO" id="GO:0051537">
    <property type="term" value="F:2 iron, 2 sulfur cluster binding"/>
    <property type="evidence" value="ECO:0007669"/>
    <property type="project" value="UniProtKB-KW"/>
</dbReference>
<accession>A0A6S7IBW0</accession>
<dbReference type="InterPro" id="IPR018298">
    <property type="entry name" value="Adrenodoxin_Fe-S_BS"/>
</dbReference>
<keyword evidence="2" id="KW-0479">Metal-binding</keyword>
<dbReference type="InterPro" id="IPR001055">
    <property type="entry name" value="Adrenodoxin-like"/>
</dbReference>
<keyword evidence="7" id="KW-1185">Reference proteome</keyword>
<dbReference type="PROSITE" id="PS51085">
    <property type="entry name" value="2FE2S_FER_2"/>
    <property type="match status" value="1"/>
</dbReference>
<dbReference type="CDD" id="cd00207">
    <property type="entry name" value="fer2"/>
    <property type="match status" value="1"/>
</dbReference>
<dbReference type="GO" id="GO:0046872">
    <property type="term" value="F:metal ion binding"/>
    <property type="evidence" value="ECO:0007669"/>
    <property type="project" value="UniProtKB-KW"/>
</dbReference>
<evidence type="ECO:0000313" key="7">
    <source>
        <dbReference type="Proteomes" id="UP001152795"/>
    </source>
</evidence>
<dbReference type="Gene3D" id="3.10.20.30">
    <property type="match status" value="1"/>
</dbReference>
<dbReference type="InterPro" id="IPR036010">
    <property type="entry name" value="2Fe-2S_ferredoxin-like_sf"/>
</dbReference>
<evidence type="ECO:0000256" key="4">
    <source>
        <dbReference type="ARBA" id="ARBA00023014"/>
    </source>
</evidence>
<comment type="cofactor">
    <cofactor evidence="5">
        <name>[2Fe-2S] cluster</name>
        <dbReference type="ChEBI" id="CHEBI:190135"/>
    </cofactor>
</comment>
<name>A0A6S7IBW0_PARCT</name>
<protein>
    <submittedName>
        <fullName evidence="6">Adrenodoxin, mitochondrial</fullName>
    </submittedName>
</protein>
<proteinExistence type="predicted"/>
<dbReference type="SUPFAM" id="SSF54292">
    <property type="entry name" value="2Fe-2S ferredoxin-like"/>
    <property type="match status" value="1"/>
</dbReference>
<dbReference type="Proteomes" id="UP001152795">
    <property type="component" value="Unassembled WGS sequence"/>
</dbReference>
<dbReference type="InterPro" id="IPR001041">
    <property type="entry name" value="2Fe-2S_ferredoxin-type"/>
</dbReference>
<organism evidence="6 7">
    <name type="scientific">Paramuricea clavata</name>
    <name type="common">Red gorgonian</name>
    <name type="synonym">Violescent sea-whip</name>
    <dbReference type="NCBI Taxonomy" id="317549"/>
    <lineage>
        <taxon>Eukaryota</taxon>
        <taxon>Metazoa</taxon>
        <taxon>Cnidaria</taxon>
        <taxon>Anthozoa</taxon>
        <taxon>Octocorallia</taxon>
        <taxon>Malacalcyonacea</taxon>
        <taxon>Plexauridae</taxon>
        <taxon>Paramuricea</taxon>
    </lineage>
</organism>
<dbReference type="Pfam" id="PF00111">
    <property type="entry name" value="Fer2"/>
    <property type="match status" value="1"/>
</dbReference>
<dbReference type="PROSITE" id="PS00814">
    <property type="entry name" value="ADX"/>
    <property type="match status" value="1"/>
</dbReference>
<keyword evidence="1" id="KW-0001">2Fe-2S</keyword>
<dbReference type="InterPro" id="IPR012675">
    <property type="entry name" value="Beta-grasp_dom_sf"/>
</dbReference>
<dbReference type="GO" id="GO:0140647">
    <property type="term" value="P:P450-containing electron transport chain"/>
    <property type="evidence" value="ECO:0007669"/>
    <property type="project" value="InterPro"/>
</dbReference>
<reference evidence="6" key="1">
    <citation type="submission" date="2020-04" db="EMBL/GenBank/DDBJ databases">
        <authorList>
            <person name="Alioto T."/>
            <person name="Alioto T."/>
            <person name="Gomez Garrido J."/>
        </authorList>
    </citation>
    <scope>NUCLEOTIDE SEQUENCE</scope>
    <source>
        <strain evidence="6">A484AB</strain>
    </source>
</reference>
<evidence type="ECO:0000256" key="1">
    <source>
        <dbReference type="ARBA" id="ARBA00022714"/>
    </source>
</evidence>
<evidence type="ECO:0000256" key="2">
    <source>
        <dbReference type="ARBA" id="ARBA00022723"/>
    </source>
</evidence>
<comment type="caution">
    <text evidence="6">The sequence shown here is derived from an EMBL/GenBank/DDBJ whole genome shotgun (WGS) entry which is preliminary data.</text>
</comment>
<gene>
    <name evidence="6" type="ORF">PACLA_8A074768</name>
</gene>
<dbReference type="GO" id="GO:0005739">
    <property type="term" value="C:mitochondrion"/>
    <property type="evidence" value="ECO:0007669"/>
    <property type="project" value="TreeGrafter"/>
</dbReference>
<keyword evidence="4" id="KW-0411">Iron-sulfur</keyword>
<evidence type="ECO:0000313" key="6">
    <source>
        <dbReference type="EMBL" id="CAB4014469.1"/>
    </source>
</evidence>
<keyword evidence="3" id="KW-0408">Iron</keyword>
<evidence type="ECO:0000256" key="5">
    <source>
        <dbReference type="ARBA" id="ARBA00034078"/>
    </source>
</evidence>
<sequence>MAHIRKLASIFTRSLAKPMSYTTLFTTKYHHVMAGAIINVNLNNRRFCSSEVKLQPDTVSMTFLDRDGDKKTVSAKQGDSLLDVAKNNDIDLEGACEGTLSCSTCHLIFDPDEHAMLDLPPADDEELDMLDLAYGLTPTSRLGCQIEVTEKFEGITLKVPEATRDARDL</sequence>
<dbReference type="GO" id="GO:0009055">
    <property type="term" value="F:electron transfer activity"/>
    <property type="evidence" value="ECO:0007669"/>
    <property type="project" value="TreeGrafter"/>
</dbReference>
<evidence type="ECO:0000256" key="3">
    <source>
        <dbReference type="ARBA" id="ARBA00023004"/>
    </source>
</evidence>
<dbReference type="EMBL" id="CACRXK020008315">
    <property type="protein sequence ID" value="CAB4014469.1"/>
    <property type="molecule type" value="Genomic_DNA"/>
</dbReference>
<dbReference type="PANTHER" id="PTHR23426:SF76">
    <property type="entry name" value="ADRENODOXIN-LIKE PROTEIN 2, MITOCHONDRIAL"/>
    <property type="match status" value="1"/>
</dbReference>
<dbReference type="AlphaFoldDB" id="A0A6S7IBW0"/>
<dbReference type="PANTHER" id="PTHR23426">
    <property type="entry name" value="FERREDOXIN/ADRENODOXIN"/>
    <property type="match status" value="1"/>
</dbReference>
<dbReference type="OrthoDB" id="268593at2759"/>